<dbReference type="Pfam" id="PF12773">
    <property type="entry name" value="DZR"/>
    <property type="match status" value="1"/>
</dbReference>
<reference evidence="3 4" key="1">
    <citation type="journal article" date="2012" name="J. Bacteriol.">
        <title>Genome sequences for six rhodanobacter strains, isolated from soils and the terrestrial subsurface, with variable denitrification capabilities.</title>
        <authorList>
            <person name="Kostka J.E."/>
            <person name="Green S.J."/>
            <person name="Rishishwar L."/>
            <person name="Prakash O."/>
            <person name="Katz L.S."/>
            <person name="Marino-Ramirez L."/>
            <person name="Jordan I.K."/>
            <person name="Munk C."/>
            <person name="Ivanova N."/>
            <person name="Mikhailova N."/>
            <person name="Watson D.B."/>
            <person name="Brown S.D."/>
            <person name="Palumbo A.V."/>
            <person name="Brooks S.C."/>
        </authorList>
    </citation>
    <scope>NUCLEOTIDE SEQUENCE [LARGE SCALE GENOMIC DNA]</scope>
    <source>
        <strain evidence="3 4">B39</strain>
    </source>
</reference>
<dbReference type="OrthoDB" id="5953784at2"/>
<gene>
    <name evidence="3" type="ORF">UU7_04972</name>
</gene>
<keyword evidence="1" id="KW-0812">Transmembrane</keyword>
<protein>
    <recommendedName>
        <fullName evidence="2">DZANK-type domain-containing protein</fullName>
    </recommendedName>
</protein>
<organism evidence="3 4">
    <name type="scientific">Rhodanobacter spathiphylli B39</name>
    <dbReference type="NCBI Taxonomy" id="1163407"/>
    <lineage>
        <taxon>Bacteria</taxon>
        <taxon>Pseudomonadati</taxon>
        <taxon>Pseudomonadota</taxon>
        <taxon>Gammaproteobacteria</taxon>
        <taxon>Lysobacterales</taxon>
        <taxon>Rhodanobacteraceae</taxon>
        <taxon>Rhodanobacter</taxon>
    </lineage>
</organism>
<dbReference type="eggNOG" id="ENOG5031IWN">
    <property type="taxonomic scope" value="Bacteria"/>
</dbReference>
<sequence length="118" mass="12591">MSLIQCKDCGKQISDAAATCPSCGAPLPVVIGEGQEQCPHCMTVVHKDATVCPSCHAQKGYATNAYGVMGKTSVIIFGVALPAVIALVFHPAAIVCVPLALFCLWRIWNGPYWYHSKN</sequence>
<keyword evidence="1" id="KW-0472">Membrane</keyword>
<name>I4W4D3_9GAMM</name>
<evidence type="ECO:0000313" key="4">
    <source>
        <dbReference type="Proteomes" id="UP000003226"/>
    </source>
</evidence>
<evidence type="ECO:0000256" key="1">
    <source>
        <dbReference type="SAM" id="Phobius"/>
    </source>
</evidence>
<dbReference type="Proteomes" id="UP000003226">
    <property type="component" value="Unassembled WGS sequence"/>
</dbReference>
<keyword evidence="1" id="KW-1133">Transmembrane helix</keyword>
<keyword evidence="4" id="KW-1185">Reference proteome</keyword>
<evidence type="ECO:0000259" key="2">
    <source>
        <dbReference type="Pfam" id="PF12773"/>
    </source>
</evidence>
<proteinExistence type="predicted"/>
<dbReference type="STRING" id="1163407.UU7_04972"/>
<feature type="transmembrane region" description="Helical" evidence="1">
    <location>
        <begin position="75"/>
        <end position="108"/>
    </location>
</feature>
<feature type="domain" description="DZANK-type" evidence="2">
    <location>
        <begin position="6"/>
        <end position="55"/>
    </location>
</feature>
<dbReference type="EMBL" id="AJXT01000006">
    <property type="protein sequence ID" value="EIL94324.1"/>
    <property type="molecule type" value="Genomic_DNA"/>
</dbReference>
<dbReference type="PATRIC" id="fig|1163407.3.peg.1001"/>
<comment type="caution">
    <text evidence="3">The sequence shown here is derived from an EMBL/GenBank/DDBJ whole genome shotgun (WGS) entry which is preliminary data.</text>
</comment>
<accession>I4W4D3</accession>
<dbReference type="InterPro" id="IPR025874">
    <property type="entry name" value="DZR"/>
</dbReference>
<evidence type="ECO:0000313" key="3">
    <source>
        <dbReference type="EMBL" id="EIL94324.1"/>
    </source>
</evidence>
<dbReference type="RefSeq" id="WP_007805961.1">
    <property type="nucleotide sequence ID" value="NZ_AJXT01000006.1"/>
</dbReference>
<dbReference type="AlphaFoldDB" id="I4W4D3"/>